<feature type="signal peptide" evidence="1">
    <location>
        <begin position="1"/>
        <end position="20"/>
    </location>
</feature>
<comment type="caution">
    <text evidence="2">The sequence shown here is derived from an EMBL/GenBank/DDBJ whole genome shotgun (WGS) entry which is preliminary data.</text>
</comment>
<name>A0AA39ZX43_9PEZI</name>
<protein>
    <submittedName>
        <fullName evidence="2">Uncharacterized protein</fullName>
    </submittedName>
</protein>
<keyword evidence="3" id="KW-1185">Reference proteome</keyword>
<dbReference type="EMBL" id="JAUKUA010000007">
    <property type="protein sequence ID" value="KAK0705271.1"/>
    <property type="molecule type" value="Genomic_DNA"/>
</dbReference>
<evidence type="ECO:0000313" key="2">
    <source>
        <dbReference type="EMBL" id="KAK0705271.1"/>
    </source>
</evidence>
<dbReference type="AlphaFoldDB" id="A0AA39ZX43"/>
<accession>A0AA39ZX43</accession>
<evidence type="ECO:0000256" key="1">
    <source>
        <dbReference type="SAM" id="SignalP"/>
    </source>
</evidence>
<feature type="chain" id="PRO_5041254172" evidence="1">
    <location>
        <begin position="21"/>
        <end position="183"/>
    </location>
</feature>
<sequence length="183" mass="20221">MSLFILSHLSILGYLSPALFHPLSDSALACLPTIDFPLPARHPRPRPRPGPHQGCIVPNAESYSGEKLICSARLKYTVDRIRREAWFRGFEVESVPRSRSAMTGLFICLFYRFGVYFVVERLCVAPVCLHGLGGTTTGAAIFIEVREPKHDSPTTTTTTDGLVLAGSNYTWVSLPPSPPPTHW</sequence>
<proteinExistence type="predicted"/>
<organism evidence="2 3">
    <name type="scientific">Lasiosphaeris hirsuta</name>
    <dbReference type="NCBI Taxonomy" id="260670"/>
    <lineage>
        <taxon>Eukaryota</taxon>
        <taxon>Fungi</taxon>
        <taxon>Dikarya</taxon>
        <taxon>Ascomycota</taxon>
        <taxon>Pezizomycotina</taxon>
        <taxon>Sordariomycetes</taxon>
        <taxon>Sordariomycetidae</taxon>
        <taxon>Sordariales</taxon>
        <taxon>Lasiosphaeriaceae</taxon>
        <taxon>Lasiosphaeris</taxon>
    </lineage>
</organism>
<dbReference type="Proteomes" id="UP001172102">
    <property type="component" value="Unassembled WGS sequence"/>
</dbReference>
<evidence type="ECO:0000313" key="3">
    <source>
        <dbReference type="Proteomes" id="UP001172102"/>
    </source>
</evidence>
<reference evidence="2" key="1">
    <citation type="submission" date="2023-06" db="EMBL/GenBank/DDBJ databases">
        <title>Genome-scale phylogeny and comparative genomics of the fungal order Sordariales.</title>
        <authorList>
            <consortium name="Lawrence Berkeley National Laboratory"/>
            <person name="Hensen N."/>
            <person name="Bonometti L."/>
            <person name="Westerberg I."/>
            <person name="Brannstrom I.O."/>
            <person name="Guillou S."/>
            <person name="Cros-Aarteil S."/>
            <person name="Calhoun S."/>
            <person name="Haridas S."/>
            <person name="Kuo A."/>
            <person name="Mondo S."/>
            <person name="Pangilinan J."/>
            <person name="Riley R."/>
            <person name="Labutti K."/>
            <person name="Andreopoulos B."/>
            <person name="Lipzen A."/>
            <person name="Chen C."/>
            <person name="Yanf M."/>
            <person name="Daum C."/>
            <person name="Ng V."/>
            <person name="Clum A."/>
            <person name="Steindorff A."/>
            <person name="Ohm R."/>
            <person name="Martin F."/>
            <person name="Silar P."/>
            <person name="Natvig D."/>
            <person name="Lalanne C."/>
            <person name="Gautier V."/>
            <person name="Ament-Velasquez S.L."/>
            <person name="Kruys A."/>
            <person name="Hutchinson M.I."/>
            <person name="Powell A.J."/>
            <person name="Barry K."/>
            <person name="Miller A.N."/>
            <person name="Grigoriev I.V."/>
            <person name="Debuchy R."/>
            <person name="Gladieux P."/>
            <person name="Thoren M.H."/>
            <person name="Johannesson H."/>
        </authorList>
    </citation>
    <scope>NUCLEOTIDE SEQUENCE</scope>
    <source>
        <strain evidence="2">SMH4607-1</strain>
    </source>
</reference>
<gene>
    <name evidence="2" type="ORF">B0H67DRAFT_377383</name>
</gene>
<keyword evidence="1" id="KW-0732">Signal</keyword>